<reference evidence="1 2" key="1">
    <citation type="journal article" date="2017" name="MBio">
        <title>Type VI secretion-mediated competition in the bee gut microbiome.</title>
        <authorList>
            <person name="Steele M.I."/>
            <person name="Kwong W.K."/>
            <person name="Powell J.E."/>
            <person name="Whiteley M."/>
            <person name="Moran N.A."/>
        </authorList>
    </citation>
    <scope>NUCLEOTIDE SEQUENCE [LARGE SCALE GENOMIC DNA]</scope>
    <source>
        <strain evidence="1 2">App2-2</strain>
    </source>
</reference>
<dbReference type="Pfam" id="PF08786">
    <property type="entry name" value="DcrB"/>
    <property type="match status" value="1"/>
</dbReference>
<sequence length="141" mass="16329">MHYNTNDTQFEIPSANLQDSTLNILKFKDLGTSLVMSRSQLAEEETLESSLDSQLKRLEDSVKGLKFEQKNKISFGKNQDIEAFELSNQFIKGTEKVYQHQLVCLIPGTRTLFAMNYVKNTEFGKKELAHWQLIKQSFEFK</sequence>
<dbReference type="AlphaFoldDB" id="A0A2N9WS97"/>
<accession>A0A2N9WS97</accession>
<evidence type="ECO:0008006" key="3">
    <source>
        <dbReference type="Google" id="ProtNLM"/>
    </source>
</evidence>
<name>A0A2N9WS97_9NEIS</name>
<evidence type="ECO:0000313" key="1">
    <source>
        <dbReference type="EMBL" id="PIT13603.1"/>
    </source>
</evidence>
<dbReference type="Proteomes" id="UP000231293">
    <property type="component" value="Unassembled WGS sequence"/>
</dbReference>
<proteinExistence type="predicted"/>
<dbReference type="EMBL" id="MDVB01000098">
    <property type="protein sequence ID" value="PIT13603.1"/>
    <property type="molecule type" value="Genomic_DNA"/>
</dbReference>
<comment type="caution">
    <text evidence="1">The sequence shown here is derived from an EMBL/GenBank/DDBJ whole genome shotgun (WGS) entry which is preliminary data.</text>
</comment>
<protein>
    <recommendedName>
        <fullName evidence="3">DUF1795 domain-containing protein</fullName>
    </recommendedName>
</protein>
<dbReference type="InterPro" id="IPR014894">
    <property type="entry name" value="DcrB/EagT6"/>
</dbReference>
<dbReference type="SUPFAM" id="SSF55724">
    <property type="entry name" value="Mog1p/PsbP-like"/>
    <property type="match status" value="1"/>
</dbReference>
<dbReference type="Gene3D" id="3.40.1000.10">
    <property type="entry name" value="Mog1/PsbP, alpha/beta/alpha sandwich"/>
    <property type="match status" value="1"/>
</dbReference>
<evidence type="ECO:0000313" key="2">
    <source>
        <dbReference type="Proteomes" id="UP000231293"/>
    </source>
</evidence>
<dbReference type="RefSeq" id="WP_100113969.1">
    <property type="nucleotide sequence ID" value="NZ_MDVB01000098.1"/>
</dbReference>
<dbReference type="InterPro" id="IPR016123">
    <property type="entry name" value="Mog1/PsbP_a/b/a-sand"/>
</dbReference>
<organism evidence="1 2">
    <name type="scientific">Snodgrassella alvi</name>
    <dbReference type="NCBI Taxonomy" id="1196083"/>
    <lineage>
        <taxon>Bacteria</taxon>
        <taxon>Pseudomonadati</taxon>
        <taxon>Pseudomonadota</taxon>
        <taxon>Betaproteobacteria</taxon>
        <taxon>Neisseriales</taxon>
        <taxon>Neisseriaceae</taxon>
        <taxon>Snodgrassella</taxon>
    </lineage>
</organism>
<gene>
    <name evidence="1" type="ORF">BGI32_09030</name>
</gene>